<gene>
    <name evidence="5" type="ORF">BUALT_Bualt18G0058400</name>
</gene>
<dbReference type="Pfam" id="PF01453">
    <property type="entry name" value="B_lectin"/>
    <property type="match status" value="1"/>
</dbReference>
<keyword evidence="6" id="KW-1185">Reference proteome</keyword>
<keyword evidence="1" id="KW-0732">Signal</keyword>
<dbReference type="SUPFAM" id="SSF51110">
    <property type="entry name" value="alpha-D-mannose-specific plant lectins"/>
    <property type="match status" value="1"/>
</dbReference>
<reference evidence="5" key="1">
    <citation type="submission" date="2019-10" db="EMBL/GenBank/DDBJ databases">
        <authorList>
            <person name="Zhang R."/>
            <person name="Pan Y."/>
            <person name="Wang J."/>
            <person name="Ma R."/>
            <person name="Yu S."/>
        </authorList>
    </citation>
    <scope>NUCLEOTIDE SEQUENCE</scope>
    <source>
        <strain evidence="5">LA-IB0</strain>
        <tissue evidence="5">Leaf</tissue>
    </source>
</reference>
<evidence type="ECO:0000256" key="1">
    <source>
        <dbReference type="ARBA" id="ARBA00022729"/>
    </source>
</evidence>
<dbReference type="CDD" id="cd00028">
    <property type="entry name" value="B_lectin"/>
    <property type="match status" value="1"/>
</dbReference>
<dbReference type="SMART" id="SM00108">
    <property type="entry name" value="B_lectin"/>
    <property type="match status" value="1"/>
</dbReference>
<evidence type="ECO:0000256" key="3">
    <source>
        <dbReference type="ARBA" id="ARBA00023180"/>
    </source>
</evidence>
<evidence type="ECO:0000256" key="2">
    <source>
        <dbReference type="ARBA" id="ARBA00023157"/>
    </source>
</evidence>
<sequence>MTFASGLIMRKLLRIEIGSSRNRYLGIWYKNIPIQTVVWVANRQNPVKDLSGILSIHNSGALVISNGTDHVIWSATSTRIAQDPLLQLLDSGNLVLRNRNGNSDIYLWQSFDYPPDTLLLGMKLGWDLRTNLSREISSWKSPDDPSPGELSNSIELNEYPQDVIFKGRRKYSRVGHWNGLRLTGAPELKTNPVFDFKFISNQDEVYYAYQLLDKAVITRFIMNDTTSSSQRYVWVKSENSWKLYASAPRDYCDNYGLCGANGICVITGSPVC</sequence>
<dbReference type="AlphaFoldDB" id="A0AAV6W3Q1"/>
<dbReference type="GO" id="GO:0048544">
    <property type="term" value="P:recognition of pollen"/>
    <property type="evidence" value="ECO:0007669"/>
    <property type="project" value="InterPro"/>
</dbReference>
<accession>A0AAV6W3Q1</accession>
<feature type="domain" description="Bulb-type lectin" evidence="4">
    <location>
        <begin position="1"/>
        <end position="109"/>
    </location>
</feature>
<dbReference type="PANTHER" id="PTHR32444:SF244">
    <property type="entry name" value="RECEPTOR-LIKE SERINE_THREONINE-PROTEIN KINASE"/>
    <property type="match status" value="1"/>
</dbReference>
<comment type="caution">
    <text evidence="5">The sequence shown here is derived from an EMBL/GenBank/DDBJ whole genome shotgun (WGS) entry which is preliminary data.</text>
</comment>
<organism evidence="5 6">
    <name type="scientific">Buddleja alternifolia</name>
    <dbReference type="NCBI Taxonomy" id="168488"/>
    <lineage>
        <taxon>Eukaryota</taxon>
        <taxon>Viridiplantae</taxon>
        <taxon>Streptophyta</taxon>
        <taxon>Embryophyta</taxon>
        <taxon>Tracheophyta</taxon>
        <taxon>Spermatophyta</taxon>
        <taxon>Magnoliopsida</taxon>
        <taxon>eudicotyledons</taxon>
        <taxon>Gunneridae</taxon>
        <taxon>Pentapetalae</taxon>
        <taxon>asterids</taxon>
        <taxon>lamiids</taxon>
        <taxon>Lamiales</taxon>
        <taxon>Scrophulariaceae</taxon>
        <taxon>Buddlejeae</taxon>
        <taxon>Buddleja</taxon>
    </lineage>
</organism>
<dbReference type="Pfam" id="PF00954">
    <property type="entry name" value="S_locus_glycop"/>
    <property type="match status" value="1"/>
</dbReference>
<dbReference type="PROSITE" id="PS50927">
    <property type="entry name" value="BULB_LECTIN"/>
    <property type="match status" value="1"/>
</dbReference>
<keyword evidence="3" id="KW-0325">Glycoprotein</keyword>
<dbReference type="EMBL" id="WHWC01000018">
    <property type="protein sequence ID" value="KAG8365009.1"/>
    <property type="molecule type" value="Genomic_DNA"/>
</dbReference>
<evidence type="ECO:0000313" key="5">
    <source>
        <dbReference type="EMBL" id="KAG8365009.1"/>
    </source>
</evidence>
<proteinExistence type="predicted"/>
<dbReference type="InterPro" id="IPR036426">
    <property type="entry name" value="Bulb-type_lectin_dom_sf"/>
</dbReference>
<dbReference type="Gene3D" id="2.90.10.10">
    <property type="entry name" value="Bulb-type lectin domain"/>
    <property type="match status" value="1"/>
</dbReference>
<dbReference type="InterPro" id="IPR000858">
    <property type="entry name" value="S_locus_glycoprot_dom"/>
</dbReference>
<evidence type="ECO:0000259" key="4">
    <source>
        <dbReference type="PROSITE" id="PS50927"/>
    </source>
</evidence>
<protein>
    <recommendedName>
        <fullName evidence="4">Bulb-type lectin domain-containing protein</fullName>
    </recommendedName>
</protein>
<dbReference type="PANTHER" id="PTHR32444">
    <property type="entry name" value="BULB-TYPE LECTIN DOMAIN-CONTAINING PROTEIN"/>
    <property type="match status" value="1"/>
</dbReference>
<dbReference type="Proteomes" id="UP000826271">
    <property type="component" value="Unassembled WGS sequence"/>
</dbReference>
<evidence type="ECO:0000313" key="6">
    <source>
        <dbReference type="Proteomes" id="UP000826271"/>
    </source>
</evidence>
<dbReference type="InterPro" id="IPR001480">
    <property type="entry name" value="Bulb-type_lectin_dom"/>
</dbReference>
<keyword evidence="2" id="KW-1015">Disulfide bond</keyword>
<name>A0AAV6W3Q1_9LAMI</name>